<dbReference type="PANTHER" id="PTHR19876:SF2">
    <property type="entry name" value="COATOMER SUBUNIT BETA"/>
    <property type="match status" value="1"/>
</dbReference>
<proteinExistence type="inferred from homology"/>
<sequence>MRLDINKQFSTTSDRVKGIDFHPSEPWVLTTLYSGKIEIYNYETGAKVKSITVTDVPVRAGKFIARKNWVVVGSDDYQVRVYNYNTSEKVAQFEAHPDYIRSIAVHPTKPYVLTSSDDMTIRLWNWDSNWKNEQTFEGHQHYVMSIAFNPKDPNTFASACLDKTVKIWSLGTNVPNFTLLAHEAKGVNYVEYYPQSDKPYLITASDDKTVKIWDYQTKSNVATLEGHISNVSFAIFHPELPLIVSGSEDGTIKVWNANTYKLEKSLNYGLERAWCIAFRRHSNLIAVGYDSGNVVVKLGSEEPALSMDSMGKIVYAKQSEIYQTVVKSTETKDGEIIPLSQKELGSVEVFPTTLKHSPNGRFIAVTGDSEYNIYTALAWRSKAYGSALDFVWAQDANSNLFAIRESPSAVKIFKNFTERLSNPVQLVYTADKIFGGALLAVKSEGFVSFFDWDSGMLVRRVDVEATDVVWSDNGELVAIVCADQVYVLKFNRDAFVECVESGEHDPEEGIEDAFEVQYDVTDVVASGKWIGDVFLYTSTNMRLNYLVGGEIINVAHSDKSMYLLGYLPRDNKVYITDKDLNVVSYYLSLSVLEFQTLVLRGDLSESEKEPSELTSGDLDESISGLLAKIAKADMGKIARFLEKQDYTTLALELTTDNEQKFELSVAMNDLAQAFEIAKIDDAEPKWKKLGDVALKNWNVKLAADCYDKANDFASLLLIHTSTNNQEALNNLAEKAVANGHYNVAFNCYWTMGDLGKATQLLKLNNRLPEAAIVGLTYGLEATQLNALVKDWEADLNKSGKSHVSARLANPVDDAAKFPQQANLIDIGPGNEAKEEVEEEVEVEAGEEAEEEVETEETEATRYAPVSSSTRCYSKKKGASSSRWLERSRNDHHTKEARIAGYKSRAAFKLLSLHAKYQLFKTDPSRPQAIVDLGFAPGAWSQVAVQATQGTGNVLGVDILNTRPPQGASSMQGNILSKHTHEQIRTFFIEEDPIIQGLVRNTPDKRDETASLEVVEAEEDIRTVSVDGEDRIVVDEDITSYYVKEAAKIHQEEEIEEALKKLSLENTETSKPPIETTQKSPAKMSINQQFPVDLVISDMCAPVPQPQGAWNNTTNMPMYRLANTTGILFKDHLSSMDLCDAALILCIDLLRSGGNFVCKFYTGKEDGLLEKRLKRVFKRVIREKPVASNAESKEYYFVCLGKKPGATKIDVFS</sequence>
<keyword evidence="12" id="KW-0968">Cytoplasmic vesicle</keyword>
<dbReference type="GO" id="GO:0006888">
    <property type="term" value="P:endoplasmic reticulum to Golgi vesicle-mediated transport"/>
    <property type="evidence" value="ECO:0007669"/>
    <property type="project" value="EnsemblFungi"/>
</dbReference>
<dbReference type="Pfam" id="PF01728">
    <property type="entry name" value="FtsJ"/>
    <property type="match status" value="1"/>
</dbReference>
<dbReference type="EMBL" id="KV454437">
    <property type="protein sequence ID" value="ODQ78020.1"/>
    <property type="molecule type" value="Genomic_DNA"/>
</dbReference>
<evidence type="ECO:0000259" key="19">
    <source>
        <dbReference type="Pfam" id="PF23953"/>
    </source>
</evidence>
<dbReference type="AlphaFoldDB" id="A0A1E3QK41"/>
<evidence type="ECO:0000256" key="9">
    <source>
        <dbReference type="ARBA" id="ARBA00022927"/>
    </source>
</evidence>
<dbReference type="GO" id="GO:0043130">
    <property type="term" value="F:ubiquitin binding"/>
    <property type="evidence" value="ECO:0007669"/>
    <property type="project" value="EnsemblFungi"/>
</dbReference>
<evidence type="ECO:0000313" key="21">
    <source>
        <dbReference type="Proteomes" id="UP000094336"/>
    </source>
</evidence>
<evidence type="ECO:0000256" key="14">
    <source>
        <dbReference type="ARBA" id="ARBA00032920"/>
    </source>
</evidence>
<dbReference type="PROSITE" id="PS00678">
    <property type="entry name" value="WD_REPEATS_1"/>
    <property type="match status" value="1"/>
</dbReference>
<dbReference type="Gene3D" id="3.40.50.150">
    <property type="entry name" value="Vaccinia Virus protein VP39"/>
    <property type="match status" value="1"/>
</dbReference>
<dbReference type="SMART" id="SM00320">
    <property type="entry name" value="WD40"/>
    <property type="match status" value="8"/>
</dbReference>
<dbReference type="Pfam" id="PF00400">
    <property type="entry name" value="WD40"/>
    <property type="match status" value="4"/>
</dbReference>
<evidence type="ECO:0000256" key="12">
    <source>
        <dbReference type="ARBA" id="ARBA00023329"/>
    </source>
</evidence>
<evidence type="ECO:0000256" key="3">
    <source>
        <dbReference type="ARBA" id="ARBA00010844"/>
    </source>
</evidence>
<feature type="repeat" description="WD" evidence="15">
    <location>
        <begin position="136"/>
        <end position="170"/>
    </location>
</feature>
<dbReference type="InterPro" id="IPR002877">
    <property type="entry name" value="RNA_MeTrfase_FtsJ_dom"/>
</dbReference>
<dbReference type="GeneID" id="30150850"/>
<dbReference type="HAMAP" id="MF_01547">
    <property type="entry name" value="RNA_methyltr_E"/>
    <property type="match status" value="1"/>
</dbReference>
<dbReference type="InterPro" id="IPR015507">
    <property type="entry name" value="rRNA-MeTfrase_E"/>
</dbReference>
<dbReference type="Pfam" id="PF23953">
    <property type="entry name" value="TPR_COPA_B"/>
    <property type="match status" value="1"/>
</dbReference>
<feature type="region of interest" description="Disordered" evidence="16">
    <location>
        <begin position="840"/>
        <end position="865"/>
    </location>
</feature>
<gene>
    <name evidence="20" type="ORF">BABINDRAFT_9627</name>
</gene>
<dbReference type="GO" id="GO:0006886">
    <property type="term" value="P:intracellular protein transport"/>
    <property type="evidence" value="ECO:0007669"/>
    <property type="project" value="InterPro"/>
</dbReference>
<keyword evidence="6 15" id="KW-0853">WD repeat</keyword>
<dbReference type="SUPFAM" id="SSF53335">
    <property type="entry name" value="S-adenosyl-L-methionine-dependent methyltransferases"/>
    <property type="match status" value="1"/>
</dbReference>
<dbReference type="GO" id="GO:0008298">
    <property type="term" value="P:intracellular mRNA localization"/>
    <property type="evidence" value="ECO:0007669"/>
    <property type="project" value="EnsemblFungi"/>
</dbReference>
<dbReference type="InterPro" id="IPR001680">
    <property type="entry name" value="WD40_rpt"/>
</dbReference>
<dbReference type="PANTHER" id="PTHR19876">
    <property type="entry name" value="COATOMER"/>
    <property type="match status" value="1"/>
</dbReference>
<dbReference type="FunFam" id="1.25.40.470:FF:000001">
    <property type="entry name" value="Coatomer subunit beta"/>
    <property type="match status" value="1"/>
</dbReference>
<feature type="repeat" description="WD" evidence="15">
    <location>
        <begin position="224"/>
        <end position="265"/>
    </location>
</feature>
<comment type="similarity">
    <text evidence="3">Belongs to the WD repeat COPB2 family.</text>
</comment>
<dbReference type="CDD" id="cd22947">
    <property type="entry name" value="Coatomer_WDAD_beta-like"/>
    <property type="match status" value="1"/>
</dbReference>
<dbReference type="GO" id="GO:0005198">
    <property type="term" value="F:structural molecule activity"/>
    <property type="evidence" value="ECO:0007669"/>
    <property type="project" value="InterPro"/>
</dbReference>
<keyword evidence="11" id="KW-0472">Membrane</keyword>
<dbReference type="GO" id="GO:0006890">
    <property type="term" value="P:retrograde vesicle-mediated transport, Golgi to endoplasmic reticulum"/>
    <property type="evidence" value="ECO:0007669"/>
    <property type="project" value="EnsemblFungi"/>
</dbReference>
<dbReference type="GO" id="GO:0032511">
    <property type="term" value="P:late endosome to vacuole transport via multivesicular body sorting pathway"/>
    <property type="evidence" value="ECO:0007669"/>
    <property type="project" value="EnsemblFungi"/>
</dbReference>
<dbReference type="Proteomes" id="UP000094336">
    <property type="component" value="Unassembled WGS sequence"/>
</dbReference>
<dbReference type="InterPro" id="IPR006692">
    <property type="entry name" value="Beta-prop_COPA/B_2nd"/>
</dbReference>
<keyword evidence="21" id="KW-1185">Reference proteome</keyword>
<feature type="compositionally biased region" description="Acidic residues" evidence="16">
    <location>
        <begin position="840"/>
        <end position="857"/>
    </location>
</feature>
<dbReference type="SUPFAM" id="SSF50978">
    <property type="entry name" value="WD40 repeat-like"/>
    <property type="match status" value="1"/>
</dbReference>
<evidence type="ECO:0000259" key="18">
    <source>
        <dbReference type="Pfam" id="PF04053"/>
    </source>
</evidence>
<dbReference type="STRING" id="984486.A0A1E3QK41"/>
<dbReference type="GO" id="GO:0001510">
    <property type="term" value="P:RNA methylation"/>
    <property type="evidence" value="ECO:0007669"/>
    <property type="project" value="InterPro"/>
</dbReference>
<dbReference type="GO" id="GO:0000139">
    <property type="term" value="C:Golgi membrane"/>
    <property type="evidence" value="ECO:0007669"/>
    <property type="project" value="UniProtKB-SubCell"/>
</dbReference>
<dbReference type="GO" id="GO:0008168">
    <property type="term" value="F:methyltransferase activity"/>
    <property type="evidence" value="ECO:0007669"/>
    <property type="project" value="InterPro"/>
</dbReference>
<feature type="domain" description="Ribosomal RNA methyltransferase FtsJ" evidence="17">
    <location>
        <begin position="901"/>
        <end position="1201"/>
    </location>
</feature>
<dbReference type="FunFam" id="2.130.10.10:FF:000016">
    <property type="entry name" value="Coatomer alpha subunit, putative"/>
    <property type="match status" value="1"/>
</dbReference>
<evidence type="ECO:0000256" key="8">
    <source>
        <dbReference type="ARBA" id="ARBA00022892"/>
    </source>
</evidence>
<comment type="subcellular location">
    <subcellularLocation>
        <location evidence="2">Cytoplasmic vesicle</location>
        <location evidence="2">COPI-coated vesicle membrane</location>
        <topology evidence="2">Peripheral membrane protein</topology>
        <orientation evidence="2">Cytoplasmic side</orientation>
    </subcellularLocation>
    <subcellularLocation>
        <location evidence="1">Golgi apparatus membrane</location>
        <topology evidence="1">Peripheral membrane protein</topology>
        <orientation evidence="1">Cytoplasmic side</orientation>
    </subcellularLocation>
</comment>
<dbReference type="GO" id="GO:0006891">
    <property type="term" value="P:intra-Golgi vesicle-mediated transport"/>
    <property type="evidence" value="ECO:0007669"/>
    <property type="project" value="TreeGrafter"/>
</dbReference>
<keyword evidence="7" id="KW-0677">Repeat</keyword>
<dbReference type="PROSITE" id="PS50294">
    <property type="entry name" value="WD_REPEATS_REGION"/>
    <property type="match status" value="4"/>
</dbReference>
<protein>
    <recommendedName>
        <fullName evidence="14">Beta'-coat protein</fullName>
    </recommendedName>
</protein>
<dbReference type="Gene3D" id="1.25.40.470">
    <property type="match status" value="1"/>
</dbReference>
<dbReference type="PRINTS" id="PR00320">
    <property type="entry name" value="GPROTEINBRPT"/>
</dbReference>
<name>A0A1E3QK41_9ASCO</name>
<feature type="repeat" description="WD" evidence="15">
    <location>
        <begin position="180"/>
        <end position="223"/>
    </location>
</feature>
<dbReference type="GO" id="GO:0030126">
    <property type="term" value="C:COPI vesicle coat"/>
    <property type="evidence" value="ECO:0007669"/>
    <property type="project" value="EnsemblFungi"/>
</dbReference>
<evidence type="ECO:0000256" key="5">
    <source>
        <dbReference type="ARBA" id="ARBA00022490"/>
    </source>
</evidence>
<dbReference type="OrthoDB" id="10261470at2759"/>
<keyword evidence="10" id="KW-0333">Golgi apparatus</keyword>
<evidence type="ECO:0000256" key="1">
    <source>
        <dbReference type="ARBA" id="ARBA00004255"/>
    </source>
</evidence>
<dbReference type="InterPro" id="IPR050844">
    <property type="entry name" value="Coatomer_complex_subunit"/>
</dbReference>
<feature type="domain" description="COPA/B second beta-propeller" evidence="18">
    <location>
        <begin position="319"/>
        <end position="577"/>
    </location>
</feature>
<feature type="domain" description="COPA/B TPR" evidence="19">
    <location>
        <begin position="617"/>
        <end position="791"/>
    </location>
</feature>
<keyword evidence="8" id="KW-0931">ER-Golgi transport</keyword>
<evidence type="ECO:0000256" key="16">
    <source>
        <dbReference type="SAM" id="MobiDB-lite"/>
    </source>
</evidence>
<keyword evidence="4" id="KW-0813">Transport</keyword>
<dbReference type="Pfam" id="PF04053">
    <property type="entry name" value="B-prop_COPA_B_2nd"/>
    <property type="match status" value="1"/>
</dbReference>
<evidence type="ECO:0000259" key="17">
    <source>
        <dbReference type="Pfam" id="PF01728"/>
    </source>
</evidence>
<dbReference type="CDD" id="cd00200">
    <property type="entry name" value="WD40"/>
    <property type="match status" value="1"/>
</dbReference>
<dbReference type="InterPro" id="IPR056176">
    <property type="entry name" value="TPR_COPA_B"/>
</dbReference>
<dbReference type="InterPro" id="IPR020472">
    <property type="entry name" value="WD40_PAC1"/>
</dbReference>
<evidence type="ECO:0000256" key="2">
    <source>
        <dbReference type="ARBA" id="ARBA00004347"/>
    </source>
</evidence>
<reference evidence="21" key="1">
    <citation type="submission" date="2016-05" db="EMBL/GenBank/DDBJ databases">
        <title>Comparative genomics of biotechnologically important yeasts.</title>
        <authorList>
            <consortium name="DOE Joint Genome Institute"/>
            <person name="Riley R."/>
            <person name="Haridas S."/>
            <person name="Wolfe K.H."/>
            <person name="Lopes M.R."/>
            <person name="Hittinger C.T."/>
            <person name="Goker M."/>
            <person name="Salamov A."/>
            <person name="Wisecaver J."/>
            <person name="Long T.M."/>
            <person name="Aerts A.L."/>
            <person name="Barry K."/>
            <person name="Choi C."/>
            <person name="Clum A."/>
            <person name="Coughlan A.Y."/>
            <person name="Deshpande S."/>
            <person name="Douglass A.P."/>
            <person name="Hanson S.J."/>
            <person name="Klenk H.-P."/>
            <person name="Labutti K."/>
            <person name="Lapidus A."/>
            <person name="Lindquist E."/>
            <person name="Lipzen A."/>
            <person name="Meier-Kolthoff J.P."/>
            <person name="Ohm R.A."/>
            <person name="Otillar R.P."/>
            <person name="Pangilinan J."/>
            <person name="Peng Y."/>
            <person name="Rokas A."/>
            <person name="Rosa C.A."/>
            <person name="Scheuner C."/>
            <person name="Sibirny A.A."/>
            <person name="Slot J.C."/>
            <person name="Stielow J.B."/>
            <person name="Sun H."/>
            <person name="Kurtzman C.P."/>
            <person name="Blackwell M."/>
            <person name="Grigoriev I.V."/>
            <person name="Jeffries T.W."/>
        </authorList>
    </citation>
    <scope>NUCLEOTIDE SEQUENCE [LARGE SCALE GENOMIC DNA]</scope>
    <source>
        <strain evidence="21">NRRL Y-12698</strain>
    </source>
</reference>
<evidence type="ECO:0000313" key="20">
    <source>
        <dbReference type="EMBL" id="ODQ78020.1"/>
    </source>
</evidence>
<evidence type="ECO:0000256" key="10">
    <source>
        <dbReference type="ARBA" id="ARBA00023034"/>
    </source>
</evidence>
<dbReference type="InterPro" id="IPR029063">
    <property type="entry name" value="SAM-dependent_MTases_sf"/>
</dbReference>
<dbReference type="SUPFAM" id="SSF63829">
    <property type="entry name" value="Calcium-dependent phosphotriesterase"/>
    <property type="match status" value="1"/>
</dbReference>
<dbReference type="InterPro" id="IPR015943">
    <property type="entry name" value="WD40/YVTN_repeat-like_dom_sf"/>
</dbReference>
<accession>A0A1E3QK41</accession>
<dbReference type="Gene3D" id="2.130.10.10">
    <property type="entry name" value="YVTN repeat-like/Quinoprotein amine dehydrogenase"/>
    <property type="match status" value="1"/>
</dbReference>
<keyword evidence="5" id="KW-0963">Cytoplasm</keyword>
<organism evidence="20 21">
    <name type="scientific">Babjeviella inositovora NRRL Y-12698</name>
    <dbReference type="NCBI Taxonomy" id="984486"/>
    <lineage>
        <taxon>Eukaryota</taxon>
        <taxon>Fungi</taxon>
        <taxon>Dikarya</taxon>
        <taxon>Ascomycota</taxon>
        <taxon>Saccharomycotina</taxon>
        <taxon>Pichiomycetes</taxon>
        <taxon>Serinales incertae sedis</taxon>
        <taxon>Babjeviella</taxon>
    </lineage>
</organism>
<dbReference type="InterPro" id="IPR036322">
    <property type="entry name" value="WD40_repeat_dom_sf"/>
</dbReference>
<comment type="function">
    <text evidence="13">The coatomer is a cytosolic protein complex that binds to dilysine motifs and reversibly associates with Golgi non-clathrin-coated vesicles, which further mediate biosynthetic protein transport from the ER, via the Golgi up to the trans Golgi network. Coatomer complex is required for budding from Golgi membranes, and is essential for the retrograde Golgi-to-ER transport of dilysine-tagged proteins.</text>
</comment>
<evidence type="ECO:0000256" key="4">
    <source>
        <dbReference type="ARBA" id="ARBA00022448"/>
    </source>
</evidence>
<evidence type="ECO:0000256" key="11">
    <source>
        <dbReference type="ARBA" id="ARBA00023136"/>
    </source>
</evidence>
<keyword evidence="9" id="KW-0653">Protein transport</keyword>
<dbReference type="PROSITE" id="PS50082">
    <property type="entry name" value="WD_REPEATS_2"/>
    <property type="match status" value="4"/>
</dbReference>
<evidence type="ECO:0000256" key="13">
    <source>
        <dbReference type="ARBA" id="ARBA00025536"/>
    </source>
</evidence>
<dbReference type="RefSeq" id="XP_018983348.1">
    <property type="nucleotide sequence ID" value="XM_019132997.1"/>
</dbReference>
<evidence type="ECO:0000256" key="7">
    <source>
        <dbReference type="ARBA" id="ARBA00022737"/>
    </source>
</evidence>
<feature type="repeat" description="WD" evidence="15">
    <location>
        <begin position="93"/>
        <end position="125"/>
    </location>
</feature>
<evidence type="ECO:0000256" key="15">
    <source>
        <dbReference type="PROSITE-ProRule" id="PRU00221"/>
    </source>
</evidence>
<dbReference type="InterPro" id="IPR019775">
    <property type="entry name" value="WD40_repeat_CS"/>
</dbReference>
<evidence type="ECO:0000256" key="6">
    <source>
        <dbReference type="ARBA" id="ARBA00022574"/>
    </source>
</evidence>